<sequence>MDIKRPRTLVSIAALAGLVVSAAATGGEVVLRERPDGTQVITDAPGTGGNPDQAGEERPESAGPGSGGSSEPGSDRAGPDLTSGRPPSGGTGGSPAAVPNYTVAIRSPAADAVIWADDARLAVSVAVEPTLAAGDRLRVRLGEHARATADGSGELELFPVHRGSYPLRAAVVDPAGKVLAESPPRTIHVKQHSRLRSGTAD</sequence>
<protein>
    <submittedName>
        <fullName evidence="3">Uncharacterized protein</fullName>
    </submittedName>
</protein>
<feature type="signal peptide" evidence="2">
    <location>
        <begin position="1"/>
        <end position="26"/>
    </location>
</feature>
<evidence type="ECO:0000313" key="3">
    <source>
        <dbReference type="EMBL" id="SFD32083.1"/>
    </source>
</evidence>
<dbReference type="RefSeq" id="WP_093428057.1">
    <property type="nucleotide sequence ID" value="NZ_FOMJ01000004.1"/>
</dbReference>
<feature type="region of interest" description="Disordered" evidence="1">
    <location>
        <begin position="26"/>
        <end position="99"/>
    </location>
</feature>
<evidence type="ECO:0000256" key="1">
    <source>
        <dbReference type="SAM" id="MobiDB-lite"/>
    </source>
</evidence>
<dbReference type="OrthoDB" id="7062774at2"/>
<keyword evidence="2" id="KW-0732">Signal</keyword>
<organism evidence="3 4">
    <name type="scientific">Thiohalospira halophila DSM 15071</name>
    <dbReference type="NCBI Taxonomy" id="1123397"/>
    <lineage>
        <taxon>Bacteria</taxon>
        <taxon>Pseudomonadati</taxon>
        <taxon>Pseudomonadota</taxon>
        <taxon>Gammaproteobacteria</taxon>
        <taxon>Thiohalospirales</taxon>
        <taxon>Thiohalospiraceae</taxon>
        <taxon>Thiohalospira</taxon>
    </lineage>
</organism>
<gene>
    <name evidence="3" type="ORF">SAMN05660831_01408</name>
</gene>
<accession>A0A1I1RKD5</accession>
<evidence type="ECO:0000313" key="4">
    <source>
        <dbReference type="Proteomes" id="UP000198611"/>
    </source>
</evidence>
<keyword evidence="4" id="KW-1185">Reference proteome</keyword>
<dbReference type="AlphaFoldDB" id="A0A1I1RKD5"/>
<proteinExistence type="predicted"/>
<feature type="chain" id="PRO_5011727191" evidence="2">
    <location>
        <begin position="27"/>
        <end position="201"/>
    </location>
</feature>
<reference evidence="3 4" key="1">
    <citation type="submission" date="2016-10" db="EMBL/GenBank/DDBJ databases">
        <authorList>
            <person name="de Groot N.N."/>
        </authorList>
    </citation>
    <scope>NUCLEOTIDE SEQUENCE [LARGE SCALE GENOMIC DNA]</scope>
    <source>
        <strain evidence="3 4">HL3</strain>
    </source>
</reference>
<evidence type="ECO:0000256" key="2">
    <source>
        <dbReference type="SAM" id="SignalP"/>
    </source>
</evidence>
<dbReference type="Proteomes" id="UP000198611">
    <property type="component" value="Unassembled WGS sequence"/>
</dbReference>
<name>A0A1I1RKD5_9GAMM</name>
<dbReference type="EMBL" id="FOMJ01000004">
    <property type="protein sequence ID" value="SFD32083.1"/>
    <property type="molecule type" value="Genomic_DNA"/>
</dbReference>
<dbReference type="STRING" id="1123397.SAMN05660831_01408"/>